<evidence type="ECO:0000256" key="4">
    <source>
        <dbReference type="ARBA" id="ARBA00023136"/>
    </source>
</evidence>
<keyword evidence="7" id="KW-1185">Reference proteome</keyword>
<evidence type="ECO:0000313" key="7">
    <source>
        <dbReference type="Proteomes" id="UP000245252"/>
    </source>
</evidence>
<feature type="transmembrane region" description="Helical" evidence="5">
    <location>
        <begin position="142"/>
        <end position="165"/>
    </location>
</feature>
<evidence type="ECO:0000256" key="3">
    <source>
        <dbReference type="ARBA" id="ARBA00022989"/>
    </source>
</evidence>
<protein>
    <recommendedName>
        <fullName evidence="5">Probable membrane transporter protein</fullName>
    </recommendedName>
</protein>
<keyword evidence="2 5" id="KW-0812">Transmembrane</keyword>
<dbReference type="GO" id="GO:0005886">
    <property type="term" value="C:plasma membrane"/>
    <property type="evidence" value="ECO:0007669"/>
    <property type="project" value="UniProtKB-SubCell"/>
</dbReference>
<gene>
    <name evidence="6" type="ORF">DEM27_32960</name>
</gene>
<dbReference type="InterPro" id="IPR002781">
    <property type="entry name" value="TM_pro_TauE-like"/>
</dbReference>
<dbReference type="InterPro" id="IPR051598">
    <property type="entry name" value="TSUP/Inactive_protease-like"/>
</dbReference>
<dbReference type="AlphaFoldDB" id="A0A2U2DFR5"/>
<keyword evidence="4 5" id="KW-0472">Membrane</keyword>
<organism evidence="6 7">
    <name type="scientific">Metarhizobium album</name>
    <dbReference type="NCBI Taxonomy" id="2182425"/>
    <lineage>
        <taxon>Bacteria</taxon>
        <taxon>Pseudomonadati</taxon>
        <taxon>Pseudomonadota</taxon>
        <taxon>Alphaproteobacteria</taxon>
        <taxon>Hyphomicrobiales</taxon>
        <taxon>Rhizobiaceae</taxon>
        <taxon>Metarhizobium</taxon>
    </lineage>
</organism>
<feature type="transmembrane region" description="Helical" evidence="5">
    <location>
        <begin position="20"/>
        <end position="41"/>
    </location>
</feature>
<comment type="subcellular location">
    <subcellularLocation>
        <location evidence="5">Cell membrane</location>
        <topology evidence="5">Multi-pass membrane protein</topology>
    </subcellularLocation>
    <subcellularLocation>
        <location evidence="1">Membrane</location>
        <topology evidence="1">Multi-pass membrane protein</topology>
    </subcellularLocation>
</comment>
<evidence type="ECO:0000256" key="1">
    <source>
        <dbReference type="ARBA" id="ARBA00004141"/>
    </source>
</evidence>
<dbReference type="PANTHER" id="PTHR43701:SF2">
    <property type="entry name" value="MEMBRANE TRANSPORTER PROTEIN YJNA-RELATED"/>
    <property type="match status" value="1"/>
</dbReference>
<dbReference type="Pfam" id="PF01925">
    <property type="entry name" value="TauE"/>
    <property type="match status" value="1"/>
</dbReference>
<evidence type="ECO:0000256" key="5">
    <source>
        <dbReference type="RuleBase" id="RU363041"/>
    </source>
</evidence>
<keyword evidence="5" id="KW-1003">Cell membrane</keyword>
<feature type="transmembrane region" description="Helical" evidence="5">
    <location>
        <begin position="236"/>
        <end position="254"/>
    </location>
</feature>
<dbReference type="RefSeq" id="WP_109462454.1">
    <property type="nucleotide sequence ID" value="NZ_QFBC01000039.1"/>
</dbReference>
<comment type="similarity">
    <text evidence="5">Belongs to the 4-toluene sulfonate uptake permease (TSUP) (TC 2.A.102) family.</text>
</comment>
<keyword evidence="3 5" id="KW-1133">Transmembrane helix</keyword>
<dbReference type="PANTHER" id="PTHR43701">
    <property type="entry name" value="MEMBRANE TRANSPORTER PROTEIN MJ0441-RELATED"/>
    <property type="match status" value="1"/>
</dbReference>
<feature type="transmembrane region" description="Helical" evidence="5">
    <location>
        <begin position="74"/>
        <end position="93"/>
    </location>
</feature>
<feature type="transmembrane region" description="Helical" evidence="5">
    <location>
        <begin position="105"/>
        <end position="122"/>
    </location>
</feature>
<reference evidence="6 7" key="1">
    <citation type="submission" date="2018-05" db="EMBL/GenBank/DDBJ databases">
        <title>The draft genome of strain NS-104.</title>
        <authorList>
            <person name="Hang P."/>
            <person name="Jiang J."/>
        </authorList>
    </citation>
    <scope>NUCLEOTIDE SEQUENCE [LARGE SCALE GENOMIC DNA]</scope>
    <source>
        <strain evidence="6 7">NS-104</strain>
    </source>
</reference>
<feature type="transmembrane region" description="Helical" evidence="5">
    <location>
        <begin position="48"/>
        <end position="68"/>
    </location>
</feature>
<name>A0A2U2DFR5_9HYPH</name>
<evidence type="ECO:0000313" key="6">
    <source>
        <dbReference type="EMBL" id="PWE52081.1"/>
    </source>
</evidence>
<feature type="transmembrane region" description="Helical" evidence="5">
    <location>
        <begin position="206"/>
        <end position="224"/>
    </location>
</feature>
<dbReference type="EMBL" id="QFBC01000039">
    <property type="protein sequence ID" value="PWE52081.1"/>
    <property type="molecule type" value="Genomic_DNA"/>
</dbReference>
<evidence type="ECO:0000256" key="2">
    <source>
        <dbReference type="ARBA" id="ARBA00022692"/>
    </source>
</evidence>
<comment type="caution">
    <text evidence="6">The sequence shown here is derived from an EMBL/GenBank/DDBJ whole genome shotgun (WGS) entry which is preliminary data.</text>
</comment>
<feature type="transmembrane region" description="Helical" evidence="5">
    <location>
        <begin position="177"/>
        <end position="200"/>
    </location>
</feature>
<proteinExistence type="inferred from homology"/>
<sequence length="263" mass="26548">MYLEPVQYGLGALSGGLVGFTLGLFGGGGSILAVPLMVYVVGVPNPHLAIGTSAFAVAANAFANLLGHARFGNVKWRCAGVYSLAGVVGAFVGSSAGKMVDGQHLLVFFALLMLVVGALMFRGRGAEGDPGVQCSRENAPKVATFGILTGIFSGFFGIGGGFLIVPGLIAATGMPVLFAIGSSLVAVTAFGLTTALNYAFSGLVDWVLAAVFIGGGVVGGLIGATAARKLAARKGALNTLFALLIFIVAGYMLFKGYTQLSAT</sequence>
<dbReference type="Proteomes" id="UP000245252">
    <property type="component" value="Unassembled WGS sequence"/>
</dbReference>
<dbReference type="OrthoDB" id="9151526at2"/>
<accession>A0A2U2DFR5</accession>